<keyword evidence="3" id="KW-0963">Cytoplasm</keyword>
<evidence type="ECO:0000313" key="6">
    <source>
        <dbReference type="EMBL" id="KAH0627163.1"/>
    </source>
</evidence>
<dbReference type="PANTHER" id="PTHR18829:SF0">
    <property type="entry name" value="PROTEIN YAE1 HOMOLOG"/>
    <property type="match status" value="1"/>
</dbReference>
<name>A0ABQ7TC09_PHRPL</name>
<dbReference type="EMBL" id="JAIPUX010000521">
    <property type="protein sequence ID" value="KAH0627163.1"/>
    <property type="molecule type" value="Genomic_DNA"/>
</dbReference>
<evidence type="ECO:0000256" key="4">
    <source>
        <dbReference type="ARBA" id="ARBA00023242"/>
    </source>
</evidence>
<accession>A0ABQ7TC09</accession>
<evidence type="ECO:0000256" key="2">
    <source>
        <dbReference type="ARBA" id="ARBA00004496"/>
    </source>
</evidence>
<organism evidence="6 7">
    <name type="scientific">Phrynosoma platyrhinos</name>
    <name type="common">Desert horned lizard</name>
    <dbReference type="NCBI Taxonomy" id="52577"/>
    <lineage>
        <taxon>Eukaryota</taxon>
        <taxon>Metazoa</taxon>
        <taxon>Chordata</taxon>
        <taxon>Craniata</taxon>
        <taxon>Vertebrata</taxon>
        <taxon>Euteleostomi</taxon>
        <taxon>Lepidosauria</taxon>
        <taxon>Squamata</taxon>
        <taxon>Bifurcata</taxon>
        <taxon>Unidentata</taxon>
        <taxon>Episquamata</taxon>
        <taxon>Toxicofera</taxon>
        <taxon>Iguania</taxon>
        <taxon>Phrynosomatidae</taxon>
        <taxon>Phrynosomatinae</taxon>
        <taxon>Phrynosoma</taxon>
    </lineage>
</organism>
<protein>
    <recommendedName>
        <fullName evidence="5">Essential protein Yae1 N-terminal domain-containing protein</fullName>
    </recommendedName>
</protein>
<comment type="caution">
    <text evidence="6">The sequence shown here is derived from an EMBL/GenBank/DDBJ whole genome shotgun (WGS) entry which is preliminary data.</text>
</comment>
<dbReference type="InterPro" id="IPR038881">
    <property type="entry name" value="Yae1-like"/>
</dbReference>
<keyword evidence="4" id="KW-0539">Nucleus</keyword>
<dbReference type="PANTHER" id="PTHR18829">
    <property type="entry name" value="PROTEIN YAE1 HOMOLOG"/>
    <property type="match status" value="1"/>
</dbReference>
<dbReference type="Proteomes" id="UP000826234">
    <property type="component" value="Unassembled WGS sequence"/>
</dbReference>
<gene>
    <name evidence="6" type="ORF">JD844_002613</name>
</gene>
<dbReference type="Pfam" id="PF09811">
    <property type="entry name" value="Yae1_N"/>
    <property type="match status" value="1"/>
</dbReference>
<feature type="domain" description="Essential protein Yae1 N-terminal" evidence="5">
    <location>
        <begin position="56"/>
        <end position="94"/>
    </location>
</feature>
<proteinExistence type="predicted"/>
<evidence type="ECO:0000256" key="3">
    <source>
        <dbReference type="ARBA" id="ARBA00022490"/>
    </source>
</evidence>
<evidence type="ECO:0000259" key="5">
    <source>
        <dbReference type="Pfam" id="PF09811"/>
    </source>
</evidence>
<comment type="subcellular location">
    <subcellularLocation>
        <location evidence="2">Cytoplasm</location>
    </subcellularLocation>
    <subcellularLocation>
        <location evidence="1">Nucleus</location>
    </subcellularLocation>
</comment>
<sequence>MKHCASGNGTLFYKLDTMTECVVPGVNIISGVGNWSRVSALKHSFCYFLLLCLKEGYREGVEAGKKMTLQQGFNQGYKEAVRMMFSCGQLKGTLSALSSWCQHNGCNSTMLNEVTELLNELRKYEEYVLKDLNHTQPQTHVGDLQDTIEAMDLGHTCSGTTTERICENGTAFNGQHCRNNSGTDSVQGECCRKTKEGRDFKRITLTLLKEKIVSLVEELGLNSDTVEHIHLLQN</sequence>
<keyword evidence="7" id="KW-1185">Reference proteome</keyword>
<reference evidence="6 7" key="1">
    <citation type="journal article" date="2022" name="Gigascience">
        <title>A chromosome-level genome assembly and annotation of the desert horned lizard, Phrynosoma platyrhinos, provides insight into chromosomal rearrangements among reptiles.</title>
        <authorList>
            <person name="Koochekian N."/>
            <person name="Ascanio A."/>
            <person name="Farleigh K."/>
            <person name="Card D.C."/>
            <person name="Schield D.R."/>
            <person name="Castoe T.A."/>
            <person name="Jezkova T."/>
        </authorList>
    </citation>
    <scope>NUCLEOTIDE SEQUENCE [LARGE SCALE GENOMIC DNA]</scope>
    <source>
        <strain evidence="6">NK-2021</strain>
    </source>
</reference>
<dbReference type="InterPro" id="IPR019191">
    <property type="entry name" value="Essential_protein_Yae1_N"/>
</dbReference>
<evidence type="ECO:0000256" key="1">
    <source>
        <dbReference type="ARBA" id="ARBA00004123"/>
    </source>
</evidence>
<evidence type="ECO:0000313" key="7">
    <source>
        <dbReference type="Proteomes" id="UP000826234"/>
    </source>
</evidence>